<accession>A0A0A8ZSU4</accession>
<dbReference type="EMBL" id="GBRH01255426">
    <property type="protein sequence ID" value="JAD42469.1"/>
    <property type="molecule type" value="Transcribed_RNA"/>
</dbReference>
<reference evidence="1" key="2">
    <citation type="journal article" date="2015" name="Data Brief">
        <title>Shoot transcriptome of the giant reed, Arundo donax.</title>
        <authorList>
            <person name="Barrero R.A."/>
            <person name="Guerrero F.D."/>
            <person name="Moolhuijzen P."/>
            <person name="Goolsby J.A."/>
            <person name="Tidwell J."/>
            <person name="Bellgard S.E."/>
            <person name="Bellgard M.I."/>
        </authorList>
    </citation>
    <scope>NUCLEOTIDE SEQUENCE</scope>
    <source>
        <tissue evidence="1">Shoot tissue taken approximately 20 cm above the soil surface</tissue>
    </source>
</reference>
<proteinExistence type="predicted"/>
<name>A0A0A8ZSU4_ARUDO</name>
<reference evidence="1" key="1">
    <citation type="submission" date="2014-09" db="EMBL/GenBank/DDBJ databases">
        <authorList>
            <person name="Magalhaes I.L.F."/>
            <person name="Oliveira U."/>
            <person name="Santos F.R."/>
            <person name="Vidigal T.H.D.A."/>
            <person name="Brescovit A.D."/>
            <person name="Santos A.J."/>
        </authorList>
    </citation>
    <scope>NUCLEOTIDE SEQUENCE</scope>
    <source>
        <tissue evidence="1">Shoot tissue taken approximately 20 cm above the soil surface</tissue>
    </source>
</reference>
<evidence type="ECO:0000313" key="1">
    <source>
        <dbReference type="EMBL" id="JAD42469.1"/>
    </source>
</evidence>
<dbReference type="AlphaFoldDB" id="A0A0A8ZSU4"/>
<organism evidence="1">
    <name type="scientific">Arundo donax</name>
    <name type="common">Giant reed</name>
    <name type="synonym">Donax arundinaceus</name>
    <dbReference type="NCBI Taxonomy" id="35708"/>
    <lineage>
        <taxon>Eukaryota</taxon>
        <taxon>Viridiplantae</taxon>
        <taxon>Streptophyta</taxon>
        <taxon>Embryophyta</taxon>
        <taxon>Tracheophyta</taxon>
        <taxon>Spermatophyta</taxon>
        <taxon>Magnoliopsida</taxon>
        <taxon>Liliopsida</taxon>
        <taxon>Poales</taxon>
        <taxon>Poaceae</taxon>
        <taxon>PACMAD clade</taxon>
        <taxon>Arundinoideae</taxon>
        <taxon>Arundineae</taxon>
        <taxon>Arundo</taxon>
    </lineage>
</organism>
<sequence length="32" mass="3713">MHRARDSLWQQSGAQKVRTAVCYLGRTVQKHT</sequence>
<protein>
    <submittedName>
        <fullName evidence="1">Uncharacterized protein</fullName>
    </submittedName>
</protein>